<feature type="compositionally biased region" description="Polar residues" evidence="9">
    <location>
        <begin position="813"/>
        <end position="828"/>
    </location>
</feature>
<dbReference type="InterPro" id="IPR020422">
    <property type="entry name" value="TYR_PHOSPHATASE_DUAL_dom"/>
</dbReference>
<feature type="compositionally biased region" description="Polar residues" evidence="9">
    <location>
        <begin position="862"/>
        <end position="877"/>
    </location>
</feature>
<dbReference type="Gene3D" id="3.90.190.10">
    <property type="entry name" value="Protein tyrosine phosphatase superfamily"/>
    <property type="match status" value="1"/>
</dbReference>
<evidence type="ECO:0000256" key="8">
    <source>
        <dbReference type="ARBA" id="ARBA00048336"/>
    </source>
</evidence>
<comment type="catalytic activity">
    <reaction evidence="8">
        <text>O-phospho-L-threonyl-[protein] + H2O = L-threonyl-[protein] + phosphate</text>
        <dbReference type="Rhea" id="RHEA:47004"/>
        <dbReference type="Rhea" id="RHEA-COMP:11060"/>
        <dbReference type="Rhea" id="RHEA-COMP:11605"/>
        <dbReference type="ChEBI" id="CHEBI:15377"/>
        <dbReference type="ChEBI" id="CHEBI:30013"/>
        <dbReference type="ChEBI" id="CHEBI:43474"/>
        <dbReference type="ChEBI" id="CHEBI:61977"/>
        <dbReference type="EC" id="3.1.3.16"/>
    </reaction>
</comment>
<keyword evidence="4" id="KW-0963">Cytoplasm</keyword>
<dbReference type="SUPFAM" id="SSF52799">
    <property type="entry name" value="(Phosphotyrosine protein) phosphatases II"/>
    <property type="match status" value="1"/>
</dbReference>
<dbReference type="AlphaFoldDB" id="A0AA35R4H4"/>
<evidence type="ECO:0000256" key="3">
    <source>
        <dbReference type="ARBA" id="ARBA00013081"/>
    </source>
</evidence>
<evidence type="ECO:0000256" key="1">
    <source>
        <dbReference type="ARBA" id="ARBA00004245"/>
    </source>
</evidence>
<feature type="region of interest" description="Disordered" evidence="9">
    <location>
        <begin position="402"/>
        <end position="440"/>
    </location>
</feature>
<keyword evidence="5" id="KW-0378">Hydrolase</keyword>
<feature type="region of interest" description="Disordered" evidence="9">
    <location>
        <begin position="485"/>
        <end position="512"/>
    </location>
</feature>
<comment type="caution">
    <text evidence="13">The sequence shown here is derived from an EMBL/GenBank/DDBJ whole genome shotgun (WGS) entry which is preliminary data.</text>
</comment>
<keyword evidence="14" id="KW-1185">Reference proteome</keyword>
<dbReference type="Pfam" id="PF23040">
    <property type="entry name" value="PH_SSH1-like_1st"/>
    <property type="match status" value="1"/>
</dbReference>
<dbReference type="GO" id="GO:0003779">
    <property type="term" value="F:actin binding"/>
    <property type="evidence" value="ECO:0007669"/>
    <property type="project" value="InterPro"/>
</dbReference>
<dbReference type="FunFam" id="3.90.190.10:FF:000004">
    <property type="entry name" value="Protein phosphatase Slingshot homolog 2"/>
    <property type="match status" value="1"/>
</dbReference>
<feature type="compositionally biased region" description="Basic and acidic residues" evidence="9">
    <location>
        <begin position="802"/>
        <end position="811"/>
    </location>
</feature>
<dbReference type="InterPro" id="IPR043588">
    <property type="entry name" value="SSH-N"/>
</dbReference>
<feature type="compositionally biased region" description="Polar residues" evidence="9">
    <location>
        <begin position="631"/>
        <end position="640"/>
    </location>
</feature>
<gene>
    <name evidence="13" type="ORF">GBAR_LOCUS3486</name>
</gene>
<keyword evidence="6" id="KW-0904">Protein phosphatase</keyword>
<evidence type="ECO:0000256" key="5">
    <source>
        <dbReference type="ARBA" id="ARBA00022801"/>
    </source>
</evidence>
<dbReference type="SMART" id="SM00195">
    <property type="entry name" value="DSPc"/>
    <property type="match status" value="1"/>
</dbReference>
<dbReference type="Pfam" id="PF00782">
    <property type="entry name" value="DSPc"/>
    <property type="match status" value="1"/>
</dbReference>
<dbReference type="InterPro" id="IPR000340">
    <property type="entry name" value="Dual-sp_phosphatase_cat-dom"/>
</dbReference>
<accession>A0AA35R4H4</accession>
<dbReference type="PROSITE" id="PS00383">
    <property type="entry name" value="TYR_PHOSPHATASE_1"/>
    <property type="match status" value="1"/>
</dbReference>
<name>A0AA35R4H4_GEOBA</name>
<organism evidence="13 14">
    <name type="scientific">Geodia barretti</name>
    <name type="common">Barrett's horny sponge</name>
    <dbReference type="NCBI Taxonomy" id="519541"/>
    <lineage>
        <taxon>Eukaryota</taxon>
        <taxon>Metazoa</taxon>
        <taxon>Porifera</taxon>
        <taxon>Demospongiae</taxon>
        <taxon>Heteroscleromorpha</taxon>
        <taxon>Tetractinellida</taxon>
        <taxon>Astrophorina</taxon>
        <taxon>Geodiidae</taxon>
        <taxon>Geodia</taxon>
    </lineage>
</organism>
<feature type="region of interest" description="Disordered" evidence="9">
    <location>
        <begin position="953"/>
        <end position="987"/>
    </location>
</feature>
<evidence type="ECO:0000256" key="7">
    <source>
        <dbReference type="ARBA" id="ARBA00023212"/>
    </source>
</evidence>
<dbReference type="InterPro" id="IPR029021">
    <property type="entry name" value="Prot-tyrosine_phosphatase-like"/>
</dbReference>
<feature type="domain" description="Tyrosine-protein phosphatase" evidence="10">
    <location>
        <begin position="235"/>
        <end position="376"/>
    </location>
</feature>
<feature type="region of interest" description="Disordered" evidence="9">
    <location>
        <begin position="571"/>
        <end position="642"/>
    </location>
</feature>
<dbReference type="InterPro" id="IPR000387">
    <property type="entry name" value="Tyr_Pase_dom"/>
</dbReference>
<feature type="compositionally biased region" description="Low complexity" evidence="9">
    <location>
        <begin position="883"/>
        <end position="904"/>
    </location>
</feature>
<feature type="region of interest" description="Disordered" evidence="9">
    <location>
        <begin position="711"/>
        <end position="940"/>
    </location>
</feature>
<dbReference type="GO" id="GO:0005856">
    <property type="term" value="C:cytoskeleton"/>
    <property type="evidence" value="ECO:0007669"/>
    <property type="project" value="UniProtKB-SubCell"/>
</dbReference>
<evidence type="ECO:0000256" key="9">
    <source>
        <dbReference type="SAM" id="MobiDB-lite"/>
    </source>
</evidence>
<dbReference type="PANTHER" id="PTHR45864:SF2">
    <property type="entry name" value="PROTEIN PHOSPHATASE SLINGSHOT"/>
    <property type="match status" value="1"/>
</dbReference>
<dbReference type="PANTHER" id="PTHR45864">
    <property type="entry name" value="SLINGSHOT PROTEIN PHOSPHATASE HOMOLOG"/>
    <property type="match status" value="1"/>
</dbReference>
<feature type="compositionally biased region" description="Polar residues" evidence="9">
    <location>
        <begin position="1181"/>
        <end position="1197"/>
    </location>
</feature>
<comment type="similarity">
    <text evidence="2">Belongs to the protein-tyrosine phosphatase family.</text>
</comment>
<dbReference type="EC" id="3.1.3.16" evidence="3"/>
<protein>
    <recommendedName>
        <fullName evidence="3">protein-serine/threonine phosphatase</fullName>
        <ecNumber evidence="3">3.1.3.16</ecNumber>
    </recommendedName>
</protein>
<feature type="domain" description="Tyrosine specific protein phosphatases" evidence="11">
    <location>
        <begin position="297"/>
        <end position="354"/>
    </location>
</feature>
<dbReference type="GO" id="GO:0004722">
    <property type="term" value="F:protein serine/threonine phosphatase activity"/>
    <property type="evidence" value="ECO:0007669"/>
    <property type="project" value="UniProtKB-EC"/>
</dbReference>
<dbReference type="InterPro" id="IPR043587">
    <property type="entry name" value="Phosphatase_SSH-like"/>
</dbReference>
<dbReference type="Pfam" id="PF08766">
    <property type="entry name" value="DEK_C"/>
    <property type="match status" value="1"/>
</dbReference>
<feature type="region of interest" description="Disordered" evidence="9">
    <location>
        <begin position="1133"/>
        <end position="1197"/>
    </location>
</feature>
<dbReference type="Proteomes" id="UP001174909">
    <property type="component" value="Unassembled WGS sequence"/>
</dbReference>
<feature type="compositionally biased region" description="Polar residues" evidence="9">
    <location>
        <begin position="1035"/>
        <end position="1044"/>
    </location>
</feature>
<evidence type="ECO:0000256" key="4">
    <source>
        <dbReference type="ARBA" id="ARBA00022490"/>
    </source>
</evidence>
<feature type="compositionally biased region" description="Basic and acidic residues" evidence="9">
    <location>
        <begin position="405"/>
        <end position="424"/>
    </location>
</feature>
<dbReference type="GO" id="GO:0030837">
    <property type="term" value="P:negative regulation of actin filament polymerization"/>
    <property type="evidence" value="ECO:0007669"/>
    <property type="project" value="InterPro"/>
</dbReference>
<feature type="compositionally biased region" description="Polar residues" evidence="9">
    <location>
        <begin position="541"/>
        <end position="554"/>
    </location>
</feature>
<evidence type="ECO:0000313" key="14">
    <source>
        <dbReference type="Proteomes" id="UP001174909"/>
    </source>
</evidence>
<comment type="subcellular location">
    <subcellularLocation>
        <location evidence="1">Cytoplasm</location>
        <location evidence="1">Cytoskeleton</location>
    </subcellularLocation>
</comment>
<evidence type="ECO:0000259" key="10">
    <source>
        <dbReference type="PROSITE" id="PS50054"/>
    </source>
</evidence>
<feature type="region of interest" description="Disordered" evidence="9">
    <location>
        <begin position="532"/>
        <end position="559"/>
    </location>
</feature>
<dbReference type="PROSITE" id="PS51998">
    <property type="entry name" value="DEK_C"/>
    <property type="match status" value="1"/>
</dbReference>
<evidence type="ECO:0000259" key="12">
    <source>
        <dbReference type="PROSITE" id="PS51998"/>
    </source>
</evidence>
<dbReference type="PROSITE" id="PS50054">
    <property type="entry name" value="TYR_PHOSPHATASE_DUAL"/>
    <property type="match status" value="1"/>
</dbReference>
<dbReference type="InterPro" id="IPR014876">
    <property type="entry name" value="DEK_C"/>
</dbReference>
<evidence type="ECO:0000256" key="2">
    <source>
        <dbReference type="ARBA" id="ARBA00009580"/>
    </source>
</evidence>
<reference evidence="13" key="1">
    <citation type="submission" date="2023-03" db="EMBL/GenBank/DDBJ databases">
        <authorList>
            <person name="Steffen K."/>
            <person name="Cardenas P."/>
        </authorList>
    </citation>
    <scope>NUCLEOTIDE SEQUENCE</scope>
</reference>
<feature type="region of interest" description="Disordered" evidence="9">
    <location>
        <begin position="1004"/>
        <end position="1060"/>
    </location>
</feature>
<keyword evidence="7" id="KW-0206">Cytoskeleton</keyword>
<dbReference type="InterPro" id="IPR016130">
    <property type="entry name" value="Tyr_Pase_AS"/>
</dbReference>
<feature type="compositionally biased region" description="Polar residues" evidence="9">
    <location>
        <begin position="905"/>
        <end position="914"/>
    </location>
</feature>
<feature type="compositionally biased region" description="Acidic residues" evidence="9">
    <location>
        <begin position="428"/>
        <end position="438"/>
    </location>
</feature>
<dbReference type="EMBL" id="CASHTH010000497">
    <property type="protein sequence ID" value="CAI8002778.1"/>
    <property type="molecule type" value="Genomic_DNA"/>
</dbReference>
<evidence type="ECO:0000313" key="13">
    <source>
        <dbReference type="EMBL" id="CAI8002778.1"/>
    </source>
</evidence>
<sequence length="1197" mass="131615">MLADFVSHHAPLTHTLTHTLTISQCESRSGAATVERHRDQVGWGWCTYTVQFRTLLESITIHRTSSFTVRLFSFVFLLPFSRGFIVHSGDHQAVFKPSSVQSMWTTLQSLYQSTENARVNNYYVGGLSHTWMSFYLAQLTDDCLIRNEWNLLKDVESFRPDSLIYSSNISSTKAGNVFEKQLVSKLRGVMLHEDLEEVTSRQLREKLEKEMDMGLTEYREFLDRHMLRILGQLEQPSKILDYLYLGSEWNASNLSELEAFGVGYILNVTREIDNFYPEVFKYLNIRLYDVPDSELIKHWEKTYRFIKEAKMRDTKVLVHCKMGISRSSATVIAYMMKEYQMPLADAKKHVKSIRGCINPNDGFMSQLHSYEGILTARHNPRWGKYAPTRLYSKRSVSDPDIMQSLEKEELERRGLQKRAEERGAEGGMGEEWEGEDSGESSFRPIHNVASAYNIPHLILQQQTAVDEPELTFLAEGEVTGVQLSQQDTSGNSGILGGAGSLPERGTSVHSTPVDKSRNLQHFLASLPVVIGSTDDGIGDNIPTSNSGSAYSSPIYTPPDEESIHMHMAAQHREQEVAGEAGTRALESSEDTTTDDRGRVADKGSYGQRISEPQPLPPSSSSSPRLSPNPPTYNISPSSGREQPVEYAEVINSPVSHSHRSYSLPYGLSGYVFRAEGSSTTTAATAAAAKKLTSLSPTNGRGLRVSGFIRQSPAAVTPEDAEEGEVRRRQASPSTGTPLQGDLREVQSEEETLEAVERRGDYPLGNMTPRTREKFIHHRRSKSDSHHDVSGPIKTTQISSVPERVKEIEEKGLQVTSTQSLQSIVPQADSQPLSATSSNSQSSSEECLASPFTDAGTGDRGKSSTLQHVPLTSSSRVTADSIPRHSSLSPRPSLSPCRSSSPHLSVQTSFSLPSSVPSPNTDTGSSPPPPSHPADPALPTSLHGVVKAKIQNIEGKKGSGQASTGAQAEPPRGDGVVKRSLVQSGQRPQSEIIFYSPYVGVVEVNDPSDSETSTTSSTRELDGGSFGSAGLSSAFQTHRGTFSNMRSRHEGGGKARRMGRRNTASDIFSSSSEENQDSHSGKVVQSGAVFNAWVGIIPREELQDNDLASVLELRQKFERRSPKDPGRKLQTLSSLRRSNSLRDTRLPSPPIRLGGSARWKKFSSNASLPRYGERHRRVIASASPTASGSQQSLTSSGK</sequence>
<feature type="compositionally biased region" description="Low complexity" evidence="9">
    <location>
        <begin position="829"/>
        <end position="850"/>
    </location>
</feature>
<feature type="domain" description="DEK-C" evidence="12">
    <location>
        <begin position="176"/>
        <end position="231"/>
    </location>
</feature>
<evidence type="ECO:0000259" key="11">
    <source>
        <dbReference type="PROSITE" id="PS50056"/>
    </source>
</evidence>
<evidence type="ECO:0000256" key="6">
    <source>
        <dbReference type="ARBA" id="ARBA00022912"/>
    </source>
</evidence>
<dbReference type="PROSITE" id="PS50056">
    <property type="entry name" value="TYR_PHOSPHATASE_2"/>
    <property type="match status" value="1"/>
</dbReference>
<proteinExistence type="inferred from homology"/>